<accession>A0ABT9UXZ7</accession>
<comment type="caution">
    <text evidence="3">The sequence shown here is derived from an EMBL/GenBank/DDBJ whole genome shotgun (WGS) entry which is preliminary data.</text>
</comment>
<dbReference type="SUPFAM" id="SSF46955">
    <property type="entry name" value="Putative DNA-binding domain"/>
    <property type="match status" value="1"/>
</dbReference>
<feature type="coiled-coil region" evidence="1">
    <location>
        <begin position="72"/>
        <end position="99"/>
    </location>
</feature>
<gene>
    <name evidence="3" type="ORF">J2S18_003155</name>
</gene>
<name>A0ABT9UXZ7_9FIRM</name>
<keyword evidence="1" id="KW-0175">Coiled coil</keyword>
<feature type="domain" description="Helix-turn-helix" evidence="2">
    <location>
        <begin position="8"/>
        <end position="51"/>
    </location>
</feature>
<dbReference type="EMBL" id="JAUSUF010000020">
    <property type="protein sequence ID" value="MDQ0151178.1"/>
    <property type="molecule type" value="Genomic_DNA"/>
</dbReference>
<protein>
    <submittedName>
        <fullName evidence="3">Excisionase family DNA binding protein</fullName>
    </submittedName>
</protein>
<sequence>MNLDIENLLTKEDVAEYLNYKPKTIERWVREGNIKCCPNVPGNELRFNKNYILGLGRMDFKLEPSPEVYRVERKYKKILKEKEEEIISLKKAITNLHIQSTQAMNTLLSIENIKVL</sequence>
<dbReference type="Gene3D" id="1.10.1660.10">
    <property type="match status" value="1"/>
</dbReference>
<dbReference type="InterPro" id="IPR009061">
    <property type="entry name" value="DNA-bd_dom_put_sf"/>
</dbReference>
<dbReference type="RefSeq" id="WP_307488194.1">
    <property type="nucleotide sequence ID" value="NZ_JAUSUF010000020.1"/>
</dbReference>
<proteinExistence type="predicted"/>
<dbReference type="InterPro" id="IPR041657">
    <property type="entry name" value="HTH_17"/>
</dbReference>
<dbReference type="Pfam" id="PF12728">
    <property type="entry name" value="HTH_17"/>
    <property type="match status" value="1"/>
</dbReference>
<reference evidence="3 4" key="1">
    <citation type="submission" date="2023-07" db="EMBL/GenBank/DDBJ databases">
        <title>Genomic Encyclopedia of Type Strains, Phase IV (KMG-IV): sequencing the most valuable type-strain genomes for metagenomic binning, comparative biology and taxonomic classification.</title>
        <authorList>
            <person name="Goeker M."/>
        </authorList>
    </citation>
    <scope>NUCLEOTIDE SEQUENCE [LARGE SCALE GENOMIC DNA]</scope>
    <source>
        <strain evidence="3 4">DSM 20694</strain>
    </source>
</reference>
<organism evidence="3 4">
    <name type="scientific">Eubacterium multiforme</name>
    <dbReference type="NCBI Taxonomy" id="83339"/>
    <lineage>
        <taxon>Bacteria</taxon>
        <taxon>Bacillati</taxon>
        <taxon>Bacillota</taxon>
        <taxon>Clostridia</taxon>
        <taxon>Eubacteriales</taxon>
        <taxon>Eubacteriaceae</taxon>
        <taxon>Eubacterium</taxon>
    </lineage>
</organism>
<evidence type="ECO:0000313" key="4">
    <source>
        <dbReference type="Proteomes" id="UP001228504"/>
    </source>
</evidence>
<evidence type="ECO:0000313" key="3">
    <source>
        <dbReference type="EMBL" id="MDQ0151178.1"/>
    </source>
</evidence>
<evidence type="ECO:0000256" key="1">
    <source>
        <dbReference type="SAM" id="Coils"/>
    </source>
</evidence>
<evidence type="ECO:0000259" key="2">
    <source>
        <dbReference type="Pfam" id="PF12728"/>
    </source>
</evidence>
<dbReference type="Proteomes" id="UP001228504">
    <property type="component" value="Unassembled WGS sequence"/>
</dbReference>
<keyword evidence="4" id="KW-1185">Reference proteome</keyword>